<comment type="function">
    <text evidence="14 19">Joins adenosylcobinamide-GDP and alpha-ribazole to generate adenosylcobalamin (Ado-cobalamin). Also synthesizes adenosylcobalamin 5'-phosphate from adenosylcobinamide-GDP and alpha-ribazole 5'-phosphate.</text>
</comment>
<accession>F5YL97</accession>
<keyword evidence="10 19" id="KW-0812">Transmembrane</keyword>
<keyword evidence="7 19" id="KW-1003">Cell membrane</keyword>
<comment type="catalytic activity">
    <reaction evidence="18 19">
        <text>alpha-ribazole 5'-phosphate + adenosylcob(III)inamide-GDP = adenosylcob(III)alamin 5'-phosphate + GMP + H(+)</text>
        <dbReference type="Rhea" id="RHEA:23560"/>
        <dbReference type="ChEBI" id="CHEBI:15378"/>
        <dbReference type="ChEBI" id="CHEBI:57918"/>
        <dbReference type="ChEBI" id="CHEBI:58115"/>
        <dbReference type="ChEBI" id="CHEBI:60487"/>
        <dbReference type="ChEBI" id="CHEBI:60493"/>
        <dbReference type="EC" id="2.7.8.26"/>
    </reaction>
</comment>
<dbReference type="InterPro" id="IPR003805">
    <property type="entry name" value="CobS"/>
</dbReference>
<evidence type="ECO:0000256" key="2">
    <source>
        <dbReference type="ARBA" id="ARBA00004651"/>
    </source>
</evidence>
<evidence type="ECO:0000256" key="18">
    <source>
        <dbReference type="ARBA" id="ARBA00049504"/>
    </source>
</evidence>
<dbReference type="GO" id="GO:0009236">
    <property type="term" value="P:cobalamin biosynthetic process"/>
    <property type="evidence" value="ECO:0007669"/>
    <property type="project" value="UniProtKB-UniRule"/>
</dbReference>
<comment type="subcellular location">
    <subcellularLocation>
        <location evidence="19">Cell inner membrane</location>
        <topology evidence="19">Multi-pass membrane protein</topology>
    </subcellularLocation>
    <subcellularLocation>
        <location evidence="2">Cell membrane</location>
        <topology evidence="2">Multi-pass membrane protein</topology>
    </subcellularLocation>
</comment>
<evidence type="ECO:0000256" key="19">
    <source>
        <dbReference type="HAMAP-Rule" id="MF_00719"/>
    </source>
</evidence>
<feature type="transmembrane region" description="Helical" evidence="19">
    <location>
        <begin position="135"/>
        <end position="157"/>
    </location>
</feature>
<sequence length="282" mass="30414">MILDRFLSTFSLVSRIPVKIHFTFDASRMDFYLPVIGVCPALLVFLVSQGLVLIMSEPLVISIIVLIVQYFCFNLFHLDGLMDSADAFLGTVDREKRLAILKDSRVGVYGFFAGFADLSLKAALLSALLPFFHQYAVLLLAYPISGRFGGALIPCLAKPANPGGLGALAKDAKAFRAILGFLSALIIWGLLAWGFFKLGTFVFGAEVLGGPAFPTWNFQEIIPIMPLLAISLCLSGPLAALFYARVYHRSLGGYTGDALGAAIETGELLHLSVAYIILSVAA</sequence>
<dbReference type="GO" id="GO:0008818">
    <property type="term" value="F:cobalamin 5'-phosphate synthase activity"/>
    <property type="evidence" value="ECO:0007669"/>
    <property type="project" value="UniProtKB-UniRule"/>
</dbReference>
<evidence type="ECO:0000256" key="14">
    <source>
        <dbReference type="ARBA" id="ARBA00025228"/>
    </source>
</evidence>
<evidence type="ECO:0000256" key="16">
    <source>
        <dbReference type="ARBA" id="ARBA00032853"/>
    </source>
</evidence>
<dbReference type="PANTHER" id="PTHR34148:SF1">
    <property type="entry name" value="ADENOSYLCOBINAMIDE-GDP RIBAZOLETRANSFERASE"/>
    <property type="match status" value="1"/>
</dbReference>
<evidence type="ECO:0000256" key="8">
    <source>
        <dbReference type="ARBA" id="ARBA00022573"/>
    </source>
</evidence>
<dbReference type="PANTHER" id="PTHR34148">
    <property type="entry name" value="ADENOSYLCOBINAMIDE-GDP RIBAZOLETRANSFERASE"/>
    <property type="match status" value="1"/>
</dbReference>
<dbReference type="EMBL" id="CP001843">
    <property type="protein sequence ID" value="AEF84449.1"/>
    <property type="molecule type" value="Genomic_DNA"/>
</dbReference>
<dbReference type="HOGENOM" id="CLU_057426_1_0_12"/>
<keyword evidence="12 19" id="KW-1133">Transmembrane helix</keyword>
<evidence type="ECO:0000256" key="5">
    <source>
        <dbReference type="ARBA" id="ARBA00013200"/>
    </source>
</evidence>
<evidence type="ECO:0000313" key="21">
    <source>
        <dbReference type="Proteomes" id="UP000009223"/>
    </source>
</evidence>
<reference evidence="21" key="1">
    <citation type="submission" date="2009-12" db="EMBL/GenBank/DDBJ databases">
        <title>Complete sequence of Treponema primitia strain ZAS-2.</title>
        <authorList>
            <person name="Tetu S.G."/>
            <person name="Matson E."/>
            <person name="Ren Q."/>
            <person name="Seshadri R."/>
            <person name="Elbourne L."/>
            <person name="Hassan K.A."/>
            <person name="Durkin A."/>
            <person name="Radune D."/>
            <person name="Mohamoud Y."/>
            <person name="Shay R."/>
            <person name="Jin S."/>
            <person name="Zhang X."/>
            <person name="Lucey K."/>
            <person name="Ballor N.R."/>
            <person name="Ottesen E."/>
            <person name="Rosenthal R."/>
            <person name="Allen A."/>
            <person name="Leadbetter J.R."/>
            <person name="Paulsen I.T."/>
        </authorList>
    </citation>
    <scope>NUCLEOTIDE SEQUENCE [LARGE SCALE GENOMIC DNA]</scope>
    <source>
        <strain evidence="21">ATCC BAA-887 / DSM 12427 / ZAS-2</strain>
    </source>
</reference>
<protein>
    <recommendedName>
        <fullName evidence="6 19">Adenosylcobinamide-GDP ribazoletransferase</fullName>
        <ecNumber evidence="5 19">2.7.8.26</ecNumber>
    </recommendedName>
    <alternativeName>
        <fullName evidence="16 19">Cobalamin synthase</fullName>
    </alternativeName>
    <alternativeName>
        <fullName evidence="15 19">Cobalamin-5'-phosphate synthase</fullName>
    </alternativeName>
</protein>
<gene>
    <name evidence="19 20" type="primary">cobS</name>
    <name evidence="20" type="ordered locus">TREPR_0546</name>
</gene>
<evidence type="ECO:0000256" key="6">
    <source>
        <dbReference type="ARBA" id="ARBA00015850"/>
    </source>
</evidence>
<feature type="transmembrane region" description="Helical" evidence="19">
    <location>
        <begin position="59"/>
        <end position="76"/>
    </location>
</feature>
<dbReference type="RefSeq" id="WP_015709475.1">
    <property type="nucleotide sequence ID" value="NC_015578.1"/>
</dbReference>
<feature type="transmembrane region" description="Helical" evidence="19">
    <location>
        <begin position="177"/>
        <end position="196"/>
    </location>
</feature>
<dbReference type="AlphaFoldDB" id="F5YL97"/>
<keyword evidence="8 19" id="KW-0169">Cobalamin biosynthesis</keyword>
<dbReference type="UniPathway" id="UPA00148">
    <property type="reaction ID" value="UER00238"/>
</dbReference>
<evidence type="ECO:0000256" key="9">
    <source>
        <dbReference type="ARBA" id="ARBA00022679"/>
    </source>
</evidence>
<keyword evidence="11 19" id="KW-0460">Magnesium</keyword>
<feature type="transmembrane region" description="Helical" evidence="19">
    <location>
        <begin position="221"/>
        <end position="244"/>
    </location>
</feature>
<evidence type="ECO:0000256" key="4">
    <source>
        <dbReference type="ARBA" id="ARBA00010561"/>
    </source>
</evidence>
<evidence type="ECO:0000256" key="12">
    <source>
        <dbReference type="ARBA" id="ARBA00022989"/>
    </source>
</evidence>
<evidence type="ECO:0000256" key="13">
    <source>
        <dbReference type="ARBA" id="ARBA00023136"/>
    </source>
</evidence>
<dbReference type="STRING" id="545694.TREPR_0546"/>
<comment type="cofactor">
    <cofactor evidence="1 19">
        <name>Mg(2+)</name>
        <dbReference type="ChEBI" id="CHEBI:18420"/>
    </cofactor>
</comment>
<keyword evidence="9 19" id="KW-0808">Transferase</keyword>
<name>F5YL97_TREPZ</name>
<reference evidence="20 21" key="2">
    <citation type="journal article" date="2011" name="ISME J.">
        <title>RNA-seq reveals cooperative metabolic interactions between two termite-gut spirochete species in co-culture.</title>
        <authorList>
            <person name="Rosenthal A.Z."/>
            <person name="Matson E.G."/>
            <person name="Eldar A."/>
            <person name="Leadbetter J.R."/>
        </authorList>
    </citation>
    <scope>NUCLEOTIDE SEQUENCE [LARGE SCALE GENOMIC DNA]</scope>
    <source>
        <strain evidence="21">ATCC BAA-887 / DSM 12427 / ZAS-2</strain>
    </source>
</reference>
<dbReference type="Pfam" id="PF02654">
    <property type="entry name" value="CobS"/>
    <property type="match status" value="1"/>
</dbReference>
<evidence type="ECO:0000256" key="11">
    <source>
        <dbReference type="ARBA" id="ARBA00022842"/>
    </source>
</evidence>
<dbReference type="HAMAP" id="MF_00719">
    <property type="entry name" value="CobS"/>
    <property type="match status" value="1"/>
</dbReference>
<evidence type="ECO:0000313" key="20">
    <source>
        <dbReference type="EMBL" id="AEF84449.1"/>
    </source>
</evidence>
<comment type="similarity">
    <text evidence="4 19">Belongs to the CobS family.</text>
</comment>
<evidence type="ECO:0000256" key="17">
    <source>
        <dbReference type="ARBA" id="ARBA00048623"/>
    </source>
</evidence>
<comment type="catalytic activity">
    <reaction evidence="17 19">
        <text>alpha-ribazole + adenosylcob(III)inamide-GDP = adenosylcob(III)alamin + GMP + H(+)</text>
        <dbReference type="Rhea" id="RHEA:16049"/>
        <dbReference type="ChEBI" id="CHEBI:10329"/>
        <dbReference type="ChEBI" id="CHEBI:15378"/>
        <dbReference type="ChEBI" id="CHEBI:18408"/>
        <dbReference type="ChEBI" id="CHEBI:58115"/>
        <dbReference type="ChEBI" id="CHEBI:60487"/>
        <dbReference type="EC" id="2.7.8.26"/>
    </reaction>
</comment>
<keyword evidence="19" id="KW-0997">Cell inner membrane</keyword>
<dbReference type="EC" id="2.7.8.26" evidence="5 19"/>
<keyword evidence="13 19" id="KW-0472">Membrane</keyword>
<comment type="pathway">
    <text evidence="3 19">Cofactor biosynthesis; adenosylcobalamin biosynthesis; adenosylcobalamin from cob(II)yrinate a,c-diamide: step 7/7.</text>
</comment>
<feature type="transmembrane region" description="Helical" evidence="19">
    <location>
        <begin position="31"/>
        <end position="53"/>
    </location>
</feature>
<dbReference type="GO" id="GO:0051073">
    <property type="term" value="F:adenosylcobinamide-GDP ribazoletransferase activity"/>
    <property type="evidence" value="ECO:0007669"/>
    <property type="project" value="UniProtKB-UniRule"/>
</dbReference>
<proteinExistence type="inferred from homology"/>
<evidence type="ECO:0000256" key="1">
    <source>
        <dbReference type="ARBA" id="ARBA00001946"/>
    </source>
</evidence>
<dbReference type="Proteomes" id="UP000009223">
    <property type="component" value="Chromosome"/>
</dbReference>
<dbReference type="eggNOG" id="COG0368">
    <property type="taxonomic scope" value="Bacteria"/>
</dbReference>
<evidence type="ECO:0000256" key="10">
    <source>
        <dbReference type="ARBA" id="ARBA00022692"/>
    </source>
</evidence>
<dbReference type="GO" id="GO:0005886">
    <property type="term" value="C:plasma membrane"/>
    <property type="evidence" value="ECO:0007669"/>
    <property type="project" value="UniProtKB-SubCell"/>
</dbReference>
<keyword evidence="21" id="KW-1185">Reference proteome</keyword>
<organism evidence="20 21">
    <name type="scientific">Treponema primitia (strain ATCC BAA-887 / DSM 12427 / ZAS-2)</name>
    <dbReference type="NCBI Taxonomy" id="545694"/>
    <lineage>
        <taxon>Bacteria</taxon>
        <taxon>Pseudomonadati</taxon>
        <taxon>Spirochaetota</taxon>
        <taxon>Spirochaetia</taxon>
        <taxon>Spirochaetales</taxon>
        <taxon>Treponemataceae</taxon>
        <taxon>Treponema</taxon>
    </lineage>
</organism>
<dbReference type="KEGG" id="tpi:TREPR_0546"/>
<evidence type="ECO:0000256" key="3">
    <source>
        <dbReference type="ARBA" id="ARBA00004663"/>
    </source>
</evidence>
<evidence type="ECO:0000256" key="7">
    <source>
        <dbReference type="ARBA" id="ARBA00022475"/>
    </source>
</evidence>
<evidence type="ECO:0000256" key="15">
    <source>
        <dbReference type="ARBA" id="ARBA00032605"/>
    </source>
</evidence>